<comment type="caution">
    <text evidence="2">The sequence shown here is derived from an EMBL/GenBank/DDBJ whole genome shotgun (WGS) entry which is preliminary data.</text>
</comment>
<dbReference type="Proteomes" id="UP000242320">
    <property type="component" value="Unassembled WGS sequence"/>
</dbReference>
<evidence type="ECO:0008006" key="4">
    <source>
        <dbReference type="Google" id="ProtNLM"/>
    </source>
</evidence>
<dbReference type="OrthoDB" id="4565246at2"/>
<dbReference type="PANTHER" id="PTHR47197:SF3">
    <property type="entry name" value="DIHYDRO-HEME D1 DEHYDROGENASE"/>
    <property type="match status" value="1"/>
</dbReference>
<sequence>MLKAGGSGGQIVAHVPAASPQRPPEPTNSKGGASVNDVNGPKAAHDDRDARIFELDATSVVRVPLHNGPISDIDISPDGRRLVATNYGRNMVSVIDANTCRVSSTVNGLAEPFAVTMSSADSNYAYVSIATAGYDAIEVIDVVTNWRIATHKLANSVSDLTVSPDGKFLYTSRNAVCGADVAVLDTTTGELEVIDLATVPGATTECVRISADGRRLYVGMNAPTGGSLAMIETRPRSDNRRGGGRSRIVGVVDLGLPLRDVALSDDGGTAYVASCDPVAGAVLDVIDTRVNKIVGTHKIPEITGPLTRMKLSRDGARAYLVSDDRITVLSTRQQDVVGEVTVSKHPSCVVESPDGTHLYVADYSGVVTAARIAPTAPSQAHGGASDRDLSVAGWLPELPEWEFALA</sequence>
<dbReference type="NCBIfam" id="TIGR02276">
    <property type="entry name" value="beta_rpt_yvtn"/>
    <property type="match status" value="1"/>
</dbReference>
<dbReference type="InterPro" id="IPR011048">
    <property type="entry name" value="Haem_d1_sf"/>
</dbReference>
<name>A0A1X2L4H6_9MYCO</name>
<keyword evidence="3" id="KW-1185">Reference proteome</keyword>
<feature type="region of interest" description="Disordered" evidence="1">
    <location>
        <begin position="1"/>
        <end position="44"/>
    </location>
</feature>
<gene>
    <name evidence="2" type="ORF">B8W69_11105</name>
</gene>
<protein>
    <recommendedName>
        <fullName evidence="4">YncE family protein</fullName>
    </recommendedName>
</protein>
<reference evidence="2 3" key="1">
    <citation type="submission" date="2017-04" db="EMBL/GenBank/DDBJ databases">
        <title>The new phylogeny of genus Mycobacterium.</title>
        <authorList>
            <person name="Tortoli E."/>
            <person name="Trovato A."/>
            <person name="Cirillo D.M."/>
        </authorList>
    </citation>
    <scope>NUCLEOTIDE SEQUENCE [LARGE SCALE GENOMIC DNA]</scope>
    <source>
        <strain evidence="2 3">DSM 45247</strain>
    </source>
</reference>
<dbReference type="InterPro" id="IPR011964">
    <property type="entry name" value="YVTN_b-propeller_repeat"/>
</dbReference>
<dbReference type="PANTHER" id="PTHR47197">
    <property type="entry name" value="PROTEIN NIRF"/>
    <property type="match status" value="1"/>
</dbReference>
<dbReference type="InterPro" id="IPR015943">
    <property type="entry name" value="WD40/YVTN_repeat-like_dom_sf"/>
</dbReference>
<evidence type="ECO:0000313" key="3">
    <source>
        <dbReference type="Proteomes" id="UP000242320"/>
    </source>
</evidence>
<dbReference type="InterPro" id="IPR051200">
    <property type="entry name" value="Host-pathogen_enzymatic-act"/>
</dbReference>
<dbReference type="EMBL" id="NCXM01000009">
    <property type="protein sequence ID" value="OSC28901.1"/>
    <property type="molecule type" value="Genomic_DNA"/>
</dbReference>
<dbReference type="Gene3D" id="2.130.10.10">
    <property type="entry name" value="YVTN repeat-like/Quinoprotein amine dehydrogenase"/>
    <property type="match status" value="2"/>
</dbReference>
<accession>A0A1X2L4H6</accession>
<dbReference type="SUPFAM" id="SSF51004">
    <property type="entry name" value="C-terminal (heme d1) domain of cytochrome cd1-nitrite reductase"/>
    <property type="match status" value="1"/>
</dbReference>
<evidence type="ECO:0000256" key="1">
    <source>
        <dbReference type="SAM" id="MobiDB-lite"/>
    </source>
</evidence>
<proteinExistence type="predicted"/>
<organism evidence="2 3">
    <name type="scientific">Mycolicibacterium vulneris</name>
    <dbReference type="NCBI Taxonomy" id="547163"/>
    <lineage>
        <taxon>Bacteria</taxon>
        <taxon>Bacillati</taxon>
        <taxon>Actinomycetota</taxon>
        <taxon>Actinomycetes</taxon>
        <taxon>Mycobacteriales</taxon>
        <taxon>Mycobacteriaceae</taxon>
        <taxon>Mycolicibacterium</taxon>
    </lineage>
</organism>
<dbReference type="AlphaFoldDB" id="A0A1X2L4H6"/>
<evidence type="ECO:0000313" key="2">
    <source>
        <dbReference type="EMBL" id="OSC28901.1"/>
    </source>
</evidence>